<feature type="transmembrane region" description="Helical" evidence="1">
    <location>
        <begin position="90"/>
        <end position="112"/>
    </location>
</feature>
<reference evidence="3" key="1">
    <citation type="submission" date="2017-01" db="EMBL/GenBank/DDBJ databases">
        <authorList>
            <person name="Varghese N."/>
            <person name="Submissions S."/>
        </authorList>
    </citation>
    <scope>NUCLEOTIDE SEQUENCE [LARGE SCALE GENOMIC DNA]</scope>
    <source>
        <strain evidence="3">ATCC 12950</strain>
    </source>
</reference>
<dbReference type="STRING" id="58117.SAMN05421833_14639"/>
<dbReference type="RefSeq" id="WP_076442787.1">
    <property type="nucleotide sequence ID" value="NZ_FTNI01000046.1"/>
</dbReference>
<evidence type="ECO:0000313" key="2">
    <source>
        <dbReference type="EMBL" id="SIS23336.1"/>
    </source>
</evidence>
<keyword evidence="3" id="KW-1185">Reference proteome</keyword>
<feature type="transmembrane region" description="Helical" evidence="1">
    <location>
        <begin position="132"/>
        <end position="150"/>
    </location>
</feature>
<name>A0A1N7HEN1_9ACTN</name>
<sequence>MSLVRFEAVRLLRDPLVWGAAVLMVALRVWQTWTRAPAWPEVTIDTAYGCLLVGAGALLAANLAVNRERRHGMPETIRALPVRAPARTRALLVAAPAVAAATACAAAAVHLLSLLPAHPAGRFDPWEALTGPAGAALCGVLGVAVGRWLPGPATGPVVLFAIAAPAELSRSGGSWAALLPVIVHHDLPVEINPRPSGTHLVYVLALIALAAALGMTRYGLRPRRSLAALAGLAVAVPTGAVAISGLRDAVPQERLARWSAAEAQRCREAEGVRYCAYPGYEAWIPLWARAVRPVVAAVPPAQHARVPEIRQRIGDVSFGQGRGTVTRPGWPHPTGPFFLWGRHGTAELSEAWLGGQAAARVAGVPDPEWWRTSITDPLYGASGIFVRVGTPGCAEWGRARTLVALWLGGQAGPVRVAASSWAQTKDSERPAAERLYRYAERLVARPDARARVWAHWTTLLDPATTVEQALPLLGLTPDPDDRKDCS</sequence>
<protein>
    <recommendedName>
        <fullName evidence="4">ABC-type transport system involved in multi-copper enzyme maturation, permease component</fullName>
    </recommendedName>
</protein>
<dbReference type="EMBL" id="FTNI01000046">
    <property type="protein sequence ID" value="SIS23336.1"/>
    <property type="molecule type" value="Genomic_DNA"/>
</dbReference>
<proteinExistence type="predicted"/>
<evidence type="ECO:0000256" key="1">
    <source>
        <dbReference type="SAM" id="Phobius"/>
    </source>
</evidence>
<feature type="transmembrane region" description="Helical" evidence="1">
    <location>
        <begin position="12"/>
        <end position="31"/>
    </location>
</feature>
<dbReference type="OrthoDB" id="3665898at2"/>
<dbReference type="Proteomes" id="UP000186096">
    <property type="component" value="Unassembled WGS sequence"/>
</dbReference>
<keyword evidence="1" id="KW-0812">Transmembrane</keyword>
<accession>A0A1N7HEN1</accession>
<feature type="transmembrane region" description="Helical" evidence="1">
    <location>
        <begin position="46"/>
        <end position="65"/>
    </location>
</feature>
<feature type="transmembrane region" description="Helical" evidence="1">
    <location>
        <begin position="157"/>
        <end position="179"/>
    </location>
</feature>
<gene>
    <name evidence="2" type="ORF">SAMN05421833_14639</name>
</gene>
<feature type="transmembrane region" description="Helical" evidence="1">
    <location>
        <begin position="227"/>
        <end position="246"/>
    </location>
</feature>
<evidence type="ECO:0000313" key="3">
    <source>
        <dbReference type="Proteomes" id="UP000186096"/>
    </source>
</evidence>
<keyword evidence="1" id="KW-0472">Membrane</keyword>
<evidence type="ECO:0008006" key="4">
    <source>
        <dbReference type="Google" id="ProtNLM"/>
    </source>
</evidence>
<keyword evidence="1" id="KW-1133">Transmembrane helix</keyword>
<feature type="transmembrane region" description="Helical" evidence="1">
    <location>
        <begin position="199"/>
        <end position="220"/>
    </location>
</feature>
<dbReference type="AlphaFoldDB" id="A0A1N7HEN1"/>
<organism evidence="2 3">
    <name type="scientific">Microbispora rosea</name>
    <dbReference type="NCBI Taxonomy" id="58117"/>
    <lineage>
        <taxon>Bacteria</taxon>
        <taxon>Bacillati</taxon>
        <taxon>Actinomycetota</taxon>
        <taxon>Actinomycetes</taxon>
        <taxon>Streptosporangiales</taxon>
        <taxon>Streptosporangiaceae</taxon>
        <taxon>Microbispora</taxon>
    </lineage>
</organism>